<organism evidence="2 3">
    <name type="scientific">Afipia carboxydohydrogena</name>
    <name type="common">Pseudomonas carboxydohydrogena</name>
    <dbReference type="NCBI Taxonomy" id="290"/>
    <lineage>
        <taxon>Bacteria</taxon>
        <taxon>Pseudomonadati</taxon>
        <taxon>Pseudomonadota</taxon>
        <taxon>Alphaproteobacteria</taxon>
        <taxon>Hyphomicrobiales</taxon>
        <taxon>Nitrobacteraceae</taxon>
        <taxon>Afipia</taxon>
    </lineage>
</organism>
<dbReference type="Proteomes" id="UP001213907">
    <property type="component" value="Chromosome"/>
</dbReference>
<protein>
    <submittedName>
        <fullName evidence="2">Terminase small subunit</fullName>
    </submittedName>
</protein>
<feature type="compositionally biased region" description="Basic and acidic residues" evidence="1">
    <location>
        <begin position="1"/>
        <end position="18"/>
    </location>
</feature>
<proteinExistence type="predicted"/>
<feature type="region of interest" description="Disordered" evidence="1">
    <location>
        <begin position="1"/>
        <end position="24"/>
    </location>
</feature>
<sequence>MVLSTREKSKEAKSKPEKAGSPLQHLRLGLSDAAALIGKSETHVLTLVKEGFLHRVGRGKYKPQDVAQAALKFRESDDRRSSQTEERKRLEAARARGEELRIAREENRLVEMEEVEAVFADILGTFRSELSGLPAASTRDLQVRSEIEKHLNGAVDRCRERFEKASDALRSGREVSLDAEEADA</sequence>
<dbReference type="EMBL" id="CP113162">
    <property type="protein sequence ID" value="WEF52545.1"/>
    <property type="molecule type" value="Genomic_DNA"/>
</dbReference>
<dbReference type="RefSeq" id="WP_275248086.1">
    <property type="nucleotide sequence ID" value="NZ_BAABDX010000001.1"/>
</dbReference>
<evidence type="ECO:0000256" key="1">
    <source>
        <dbReference type="SAM" id="MobiDB-lite"/>
    </source>
</evidence>
<name>A0ABY8BV64_AFICR</name>
<keyword evidence="3" id="KW-1185">Reference proteome</keyword>
<feature type="region of interest" description="Disordered" evidence="1">
    <location>
        <begin position="72"/>
        <end position="95"/>
    </location>
</feature>
<accession>A0ABY8BV64</accession>
<gene>
    <name evidence="2" type="ORF">AFIC_001036</name>
</gene>
<reference evidence="2 3" key="1">
    <citation type="submission" date="2022-11" db="EMBL/GenBank/DDBJ databases">
        <authorList>
            <person name="Siebert D."/>
            <person name="Busche T."/>
            <person name="Saydam E."/>
            <person name="Kalinowski J."/>
            <person name="Ruckert C."/>
            <person name="Blombach B."/>
        </authorList>
    </citation>
    <scope>NUCLEOTIDE SEQUENCE [LARGE SCALE GENOMIC DNA]</scope>
    <source>
        <strain evidence="2 3">DSM 1083</strain>
    </source>
</reference>
<evidence type="ECO:0000313" key="2">
    <source>
        <dbReference type="EMBL" id="WEF52545.1"/>
    </source>
</evidence>
<evidence type="ECO:0000313" key="3">
    <source>
        <dbReference type="Proteomes" id="UP001213907"/>
    </source>
</evidence>